<keyword evidence="4" id="KW-1185">Reference proteome</keyword>
<name>M2T040_COCH5</name>
<dbReference type="AlphaFoldDB" id="M2T040"/>
<dbReference type="EMBL" id="KB445577">
    <property type="protein sequence ID" value="EMD90970.1"/>
    <property type="molecule type" value="Genomic_DNA"/>
</dbReference>
<keyword evidence="2" id="KW-0472">Membrane</keyword>
<feature type="transmembrane region" description="Helical" evidence="2">
    <location>
        <begin position="83"/>
        <end position="102"/>
    </location>
</feature>
<dbReference type="Proteomes" id="UP000016936">
    <property type="component" value="Unassembled WGS sequence"/>
</dbReference>
<feature type="transmembrane region" description="Helical" evidence="2">
    <location>
        <begin position="50"/>
        <end position="71"/>
    </location>
</feature>
<dbReference type="HOGENOM" id="CLU_2049470_0_0_1"/>
<accession>M2T040</accession>
<evidence type="ECO:0000256" key="2">
    <source>
        <dbReference type="SAM" id="Phobius"/>
    </source>
</evidence>
<feature type="compositionally biased region" description="Polar residues" evidence="1">
    <location>
        <begin position="1"/>
        <end position="10"/>
    </location>
</feature>
<reference evidence="3 4" key="1">
    <citation type="journal article" date="2012" name="PLoS Pathog.">
        <title>Diverse lifestyles and strategies of plant pathogenesis encoded in the genomes of eighteen Dothideomycetes fungi.</title>
        <authorList>
            <person name="Ohm R.A."/>
            <person name="Feau N."/>
            <person name="Henrissat B."/>
            <person name="Schoch C.L."/>
            <person name="Horwitz B.A."/>
            <person name="Barry K.W."/>
            <person name="Condon B.J."/>
            <person name="Copeland A.C."/>
            <person name="Dhillon B."/>
            <person name="Glaser F."/>
            <person name="Hesse C.N."/>
            <person name="Kosti I."/>
            <person name="LaButti K."/>
            <person name="Lindquist E.A."/>
            <person name="Lucas S."/>
            <person name="Salamov A.A."/>
            <person name="Bradshaw R.E."/>
            <person name="Ciuffetti L."/>
            <person name="Hamelin R.C."/>
            <person name="Kema G.H.J."/>
            <person name="Lawrence C."/>
            <person name="Scott J.A."/>
            <person name="Spatafora J.W."/>
            <person name="Turgeon B.G."/>
            <person name="de Wit P.J.G.M."/>
            <person name="Zhong S."/>
            <person name="Goodwin S.B."/>
            <person name="Grigoriev I.V."/>
        </authorList>
    </citation>
    <scope>NUCLEOTIDE SEQUENCE [LARGE SCALE GENOMIC DNA]</scope>
    <source>
        <strain evidence="4">C5 / ATCC 48332 / race O</strain>
    </source>
</reference>
<evidence type="ECO:0000256" key="1">
    <source>
        <dbReference type="SAM" id="MobiDB-lite"/>
    </source>
</evidence>
<proteinExistence type="predicted"/>
<protein>
    <submittedName>
        <fullName evidence="3">Uncharacterized protein</fullName>
    </submittedName>
</protein>
<evidence type="ECO:0000313" key="4">
    <source>
        <dbReference type="Proteomes" id="UP000016936"/>
    </source>
</evidence>
<keyword evidence="2" id="KW-0812">Transmembrane</keyword>
<feature type="region of interest" description="Disordered" evidence="1">
    <location>
        <begin position="1"/>
        <end position="21"/>
    </location>
</feature>
<sequence>MPPTTARLQQPPTPSLVPAPRNLVCNQTRLRSSQPRTAHSLTPRPTVISILWPQALIVSPSTTGLATISFVSAISLTETRTRVTVISLAIAIAMPVYGTLLGRHGMNQTPTSLGMPSRAG</sequence>
<keyword evidence="2" id="KW-1133">Transmembrane helix</keyword>
<gene>
    <name evidence="3" type="ORF">COCHEDRAFT_1030735</name>
</gene>
<evidence type="ECO:0000313" key="3">
    <source>
        <dbReference type="EMBL" id="EMD90970.1"/>
    </source>
</evidence>
<organism evidence="3 4">
    <name type="scientific">Cochliobolus heterostrophus (strain C5 / ATCC 48332 / race O)</name>
    <name type="common">Southern corn leaf blight fungus</name>
    <name type="synonym">Bipolaris maydis</name>
    <dbReference type="NCBI Taxonomy" id="701091"/>
    <lineage>
        <taxon>Eukaryota</taxon>
        <taxon>Fungi</taxon>
        <taxon>Dikarya</taxon>
        <taxon>Ascomycota</taxon>
        <taxon>Pezizomycotina</taxon>
        <taxon>Dothideomycetes</taxon>
        <taxon>Pleosporomycetidae</taxon>
        <taxon>Pleosporales</taxon>
        <taxon>Pleosporineae</taxon>
        <taxon>Pleosporaceae</taxon>
        <taxon>Bipolaris</taxon>
    </lineage>
</organism>
<reference evidence="4" key="2">
    <citation type="journal article" date="2013" name="PLoS Genet.">
        <title>Comparative genome structure, secondary metabolite, and effector coding capacity across Cochliobolus pathogens.</title>
        <authorList>
            <person name="Condon B.J."/>
            <person name="Leng Y."/>
            <person name="Wu D."/>
            <person name="Bushley K.E."/>
            <person name="Ohm R.A."/>
            <person name="Otillar R."/>
            <person name="Martin J."/>
            <person name="Schackwitz W."/>
            <person name="Grimwood J."/>
            <person name="MohdZainudin N."/>
            <person name="Xue C."/>
            <person name="Wang R."/>
            <person name="Manning V.A."/>
            <person name="Dhillon B."/>
            <person name="Tu Z.J."/>
            <person name="Steffenson B.J."/>
            <person name="Salamov A."/>
            <person name="Sun H."/>
            <person name="Lowry S."/>
            <person name="LaButti K."/>
            <person name="Han J."/>
            <person name="Copeland A."/>
            <person name="Lindquist E."/>
            <person name="Barry K."/>
            <person name="Schmutz J."/>
            <person name="Baker S.E."/>
            <person name="Ciuffetti L.M."/>
            <person name="Grigoriev I.V."/>
            <person name="Zhong S."/>
            <person name="Turgeon B.G."/>
        </authorList>
    </citation>
    <scope>NUCLEOTIDE SEQUENCE [LARGE SCALE GENOMIC DNA]</scope>
    <source>
        <strain evidence="4">C5 / ATCC 48332 / race O</strain>
    </source>
</reference>